<reference evidence="9 10" key="1">
    <citation type="submission" date="2024-07" db="EMBL/GenBank/DDBJ databases">
        <title>Chromosome-level genome assembly of the water stick insect Ranatra chinensis (Heteroptera: Nepidae).</title>
        <authorList>
            <person name="Liu X."/>
        </authorList>
    </citation>
    <scope>NUCLEOTIDE SEQUENCE [LARGE SCALE GENOMIC DNA]</scope>
    <source>
        <strain evidence="9">Cailab_2021Rc</strain>
        <tissue evidence="9">Muscle</tissue>
    </source>
</reference>
<keyword evidence="3 7" id="KW-0808">Transferase</keyword>
<evidence type="ECO:0000256" key="1">
    <source>
        <dbReference type="ARBA" id="ARBA00001383"/>
    </source>
</evidence>
<feature type="domain" description="DAGKc" evidence="8">
    <location>
        <begin position="76"/>
        <end position="129"/>
    </location>
</feature>
<dbReference type="InterPro" id="IPR000756">
    <property type="entry name" value="Diacylglycerol_kin_accessory"/>
</dbReference>
<evidence type="ECO:0000313" key="9">
    <source>
        <dbReference type="EMBL" id="KAL1116076.1"/>
    </source>
</evidence>
<dbReference type="AlphaFoldDB" id="A0ABD0XXT6"/>
<organism evidence="9 10">
    <name type="scientific">Ranatra chinensis</name>
    <dbReference type="NCBI Taxonomy" id="642074"/>
    <lineage>
        <taxon>Eukaryota</taxon>
        <taxon>Metazoa</taxon>
        <taxon>Ecdysozoa</taxon>
        <taxon>Arthropoda</taxon>
        <taxon>Hexapoda</taxon>
        <taxon>Insecta</taxon>
        <taxon>Pterygota</taxon>
        <taxon>Neoptera</taxon>
        <taxon>Paraneoptera</taxon>
        <taxon>Hemiptera</taxon>
        <taxon>Heteroptera</taxon>
        <taxon>Panheteroptera</taxon>
        <taxon>Nepomorpha</taxon>
        <taxon>Nepidae</taxon>
        <taxon>Ranatrinae</taxon>
        <taxon>Ranatra</taxon>
    </lineage>
</organism>
<dbReference type="GO" id="GO:0008270">
    <property type="term" value="F:zinc ion binding"/>
    <property type="evidence" value="ECO:0007669"/>
    <property type="project" value="UniProtKB-KW"/>
</dbReference>
<dbReference type="InterPro" id="IPR001206">
    <property type="entry name" value="Diacylglycerol_kinase_cat_dom"/>
</dbReference>
<dbReference type="Pfam" id="PF00609">
    <property type="entry name" value="DAGK_acc"/>
    <property type="match status" value="1"/>
</dbReference>
<dbReference type="EC" id="2.7.1.107" evidence="7"/>
<dbReference type="Gene3D" id="3.40.50.10330">
    <property type="entry name" value="Probable inorganic polyphosphate/atp-NAD kinase, domain 1"/>
    <property type="match status" value="1"/>
</dbReference>
<dbReference type="Gene3D" id="2.60.200.40">
    <property type="match status" value="1"/>
</dbReference>
<keyword evidence="5 7" id="KW-0418">Kinase</keyword>
<evidence type="ECO:0000256" key="5">
    <source>
        <dbReference type="ARBA" id="ARBA00022777"/>
    </source>
</evidence>
<name>A0ABD0XXT6_9HEMI</name>
<evidence type="ECO:0000259" key="8">
    <source>
        <dbReference type="PROSITE" id="PS50146"/>
    </source>
</evidence>
<dbReference type="EMBL" id="JBFDAA010000018">
    <property type="protein sequence ID" value="KAL1116076.1"/>
    <property type="molecule type" value="Genomic_DNA"/>
</dbReference>
<proteinExistence type="inferred from homology"/>
<dbReference type="GO" id="GO:0005524">
    <property type="term" value="F:ATP binding"/>
    <property type="evidence" value="ECO:0007669"/>
    <property type="project" value="UniProtKB-KW"/>
</dbReference>
<dbReference type="InterPro" id="IPR017438">
    <property type="entry name" value="ATP-NAD_kinase_N"/>
</dbReference>
<dbReference type="GO" id="GO:0016020">
    <property type="term" value="C:membrane"/>
    <property type="evidence" value="ECO:0007669"/>
    <property type="project" value="UniProtKB-SubCell"/>
</dbReference>
<dbReference type="PANTHER" id="PTHR11255">
    <property type="entry name" value="DIACYLGLYCEROL KINASE"/>
    <property type="match status" value="1"/>
</dbReference>
<dbReference type="Proteomes" id="UP001558652">
    <property type="component" value="Unassembled WGS sequence"/>
</dbReference>
<dbReference type="SMART" id="SM00045">
    <property type="entry name" value="DAGKa"/>
    <property type="match status" value="1"/>
</dbReference>
<keyword evidence="4 7" id="KW-0547">Nucleotide-binding</keyword>
<dbReference type="PROSITE" id="PS50146">
    <property type="entry name" value="DAGK"/>
    <property type="match status" value="1"/>
</dbReference>
<keyword evidence="10" id="KW-1185">Reference proteome</keyword>
<gene>
    <name evidence="9" type="ORF">AAG570_005571</name>
</gene>
<comment type="catalytic activity">
    <reaction evidence="1 7">
        <text>a 1,2-diacyl-sn-glycerol + ATP = a 1,2-diacyl-sn-glycero-3-phosphate + ADP + H(+)</text>
        <dbReference type="Rhea" id="RHEA:10272"/>
        <dbReference type="ChEBI" id="CHEBI:15378"/>
        <dbReference type="ChEBI" id="CHEBI:17815"/>
        <dbReference type="ChEBI" id="CHEBI:30616"/>
        <dbReference type="ChEBI" id="CHEBI:58608"/>
        <dbReference type="ChEBI" id="CHEBI:456216"/>
        <dbReference type="EC" id="2.7.1.107"/>
    </reaction>
</comment>
<dbReference type="InterPro" id="IPR016064">
    <property type="entry name" value="NAD/diacylglycerol_kinase_sf"/>
</dbReference>
<sequence length="292" mass="32960">CDLGKNRRFIIPPDRVILSYKRLRVGWKLRLKAINDPSIENWTPIFVLANRKSGNNSGGDILSGFRRLLNPLQIDIPVALIPLGTGNDLSRVLGWGKEEPKLFSAQSVLDLVSSAKTVSLDRWDVSISPVRHFGRFGRTSKSYSMYNYLSVGVDAQVALNFHRTRQSPFYIVGSRIFNKMLYLLFGTQQVMERGCRNLEQRLELYLDDNRVELPPVESVVVLNIASWGAGVRLWTVGHDLKEDLPEQSFNDGLLEVVGIYSSFHIAQLQVGLSQPLRIGQAKCVRVSLRCAY</sequence>
<evidence type="ECO:0000256" key="7">
    <source>
        <dbReference type="RuleBase" id="RU361128"/>
    </source>
</evidence>
<evidence type="ECO:0000256" key="4">
    <source>
        <dbReference type="ARBA" id="ARBA00022741"/>
    </source>
</evidence>
<evidence type="ECO:0000256" key="6">
    <source>
        <dbReference type="ARBA" id="ARBA00022840"/>
    </source>
</evidence>
<dbReference type="InterPro" id="IPR037607">
    <property type="entry name" value="DGK"/>
</dbReference>
<dbReference type="GO" id="GO:0004143">
    <property type="term" value="F:ATP-dependent diacylglycerol kinase activity"/>
    <property type="evidence" value="ECO:0007669"/>
    <property type="project" value="UniProtKB-EC"/>
</dbReference>
<dbReference type="PANTHER" id="PTHR11255:SF118">
    <property type="entry name" value="DIACYLGLYCEROL KINASE EPSILON"/>
    <property type="match status" value="1"/>
</dbReference>
<keyword evidence="6 7" id="KW-0067">ATP-binding</keyword>
<dbReference type="SMART" id="SM00046">
    <property type="entry name" value="DAGKc"/>
    <property type="match status" value="1"/>
</dbReference>
<dbReference type="SUPFAM" id="SSF111331">
    <property type="entry name" value="NAD kinase/diacylglycerol kinase-like"/>
    <property type="match status" value="1"/>
</dbReference>
<comment type="caution">
    <text evidence="9">The sequence shown here is derived from an EMBL/GenBank/DDBJ whole genome shotgun (WGS) entry which is preliminary data.</text>
</comment>
<evidence type="ECO:0000313" key="10">
    <source>
        <dbReference type="Proteomes" id="UP001558652"/>
    </source>
</evidence>
<feature type="non-terminal residue" evidence="9">
    <location>
        <position position="1"/>
    </location>
</feature>
<evidence type="ECO:0000256" key="2">
    <source>
        <dbReference type="ARBA" id="ARBA00009280"/>
    </source>
</evidence>
<accession>A0ABD0XXT6</accession>
<comment type="similarity">
    <text evidence="2 7">Belongs to the eukaryotic diacylglycerol kinase family.</text>
</comment>
<evidence type="ECO:0000256" key="3">
    <source>
        <dbReference type="ARBA" id="ARBA00022679"/>
    </source>
</evidence>
<dbReference type="Pfam" id="PF00781">
    <property type="entry name" value="DAGK_cat"/>
    <property type="match status" value="1"/>
</dbReference>
<protein>
    <recommendedName>
        <fullName evidence="7">Diacylglycerol kinase</fullName>
        <shortName evidence="7">DAG kinase</shortName>
        <ecNumber evidence="7">2.7.1.107</ecNumber>
    </recommendedName>
</protein>